<organism evidence="7 8">
    <name type="scientific">Tilletia horrida</name>
    <dbReference type="NCBI Taxonomy" id="155126"/>
    <lineage>
        <taxon>Eukaryota</taxon>
        <taxon>Fungi</taxon>
        <taxon>Dikarya</taxon>
        <taxon>Basidiomycota</taxon>
        <taxon>Ustilaginomycotina</taxon>
        <taxon>Exobasidiomycetes</taxon>
        <taxon>Tilletiales</taxon>
        <taxon>Tilletiaceae</taxon>
        <taxon>Tilletia</taxon>
    </lineage>
</organism>
<dbReference type="InterPro" id="IPR003593">
    <property type="entry name" value="AAA+_ATPase"/>
</dbReference>
<dbReference type="PANTHER" id="PTHR43117:SF4">
    <property type="entry name" value="OSMOPROTECTANT IMPORT ATP-BINDING PROTEIN OSMV"/>
    <property type="match status" value="1"/>
</dbReference>
<protein>
    <recommendedName>
        <fullName evidence="6">ABC transporter domain-containing protein</fullName>
    </recommendedName>
</protein>
<evidence type="ECO:0000256" key="3">
    <source>
        <dbReference type="ARBA" id="ARBA00022741"/>
    </source>
</evidence>
<dbReference type="GO" id="GO:0005524">
    <property type="term" value="F:ATP binding"/>
    <property type="evidence" value="ECO:0007669"/>
    <property type="project" value="UniProtKB-KW"/>
</dbReference>
<sequence length="742" mass="78738">MVVVGEKKKDELGEVEDAELSPNLASDDDHHHHISNDKDDAEQSARCGPSTSTLTSSSPLIELSALPLPQQRRVLSWALDGRACWAIVAPSSTPAPAAVKQHLLSAIAGRVSSTSASTVQHAHALRQPGAIRLLTLTNRGPAQAAGAAGAAAEGAGGGGGGGGGGTGGTFVDYSARYGAIRDTDQTTLFESILATHDVQTGSIARRAFMPDPLREQGTASTPSAHHLLKQDPDPRDVAKARRLRDRIAALGPYLNITPELLQRPLIALSNGQLTRAKILSALLPARDGSEPGPGQVQAKGVLELLILDLPYSGLDPPSRARLSALLAKVHAERAPRILLALREGDPLPEELVTHVLWIKATTETTAGEEGEGDAVEVKALTREQYEEEQRFLPSSSAAAKQREDVLPPPFFPDPASSSSGSLADLAQLSPSPDGSLQQVRANAQAGLGVGHADSEAYVEMRNVSVQYKGFHALKNVDLALRPGSRLILAGPNGSGKTTLLSLLLGDHPLSFSFPALHEVSAEGPNAESGALSLFAHPRSHRTNASPLLARHIGHTSPELFRAFPRQTDLERGGLSLGQAIGSGFEGVFVRRPLEVGGERERRVRALVRAFADLFRGAVRGSTAASASAVSSEDDLTRLIHDTPFATLSPGSQSLALLLRACVHNPRLLILDEPFAGMDSAQIERARVFIDRVLWAEPSSTSGATGARREDKAMVLISHYEQEWPATFGQLLRLDEGSVVERI</sequence>
<evidence type="ECO:0000259" key="6">
    <source>
        <dbReference type="PROSITE" id="PS50893"/>
    </source>
</evidence>
<evidence type="ECO:0000313" key="7">
    <source>
        <dbReference type="EMBL" id="KAK0540392.1"/>
    </source>
</evidence>
<feature type="domain" description="ABC transporter" evidence="6">
    <location>
        <begin position="458"/>
        <end position="742"/>
    </location>
</feature>
<evidence type="ECO:0000256" key="2">
    <source>
        <dbReference type="ARBA" id="ARBA00022448"/>
    </source>
</evidence>
<keyword evidence="4" id="KW-0067">ATP-binding</keyword>
<accession>A0AAN6GI32</accession>
<feature type="region of interest" description="Disordered" evidence="5">
    <location>
        <begin position="213"/>
        <end position="235"/>
    </location>
</feature>
<dbReference type="Gene3D" id="3.40.50.300">
    <property type="entry name" value="P-loop containing nucleotide triphosphate hydrolases"/>
    <property type="match status" value="2"/>
</dbReference>
<evidence type="ECO:0000256" key="5">
    <source>
        <dbReference type="SAM" id="MobiDB-lite"/>
    </source>
</evidence>
<dbReference type="InterPro" id="IPR003439">
    <property type="entry name" value="ABC_transporter-like_ATP-bd"/>
</dbReference>
<feature type="compositionally biased region" description="Basic and acidic residues" evidence="5">
    <location>
        <begin position="27"/>
        <end position="43"/>
    </location>
</feature>
<dbReference type="InterPro" id="IPR027417">
    <property type="entry name" value="P-loop_NTPase"/>
</dbReference>
<feature type="compositionally biased region" description="Basic and acidic residues" evidence="5">
    <location>
        <begin position="1"/>
        <end position="12"/>
    </location>
</feature>
<dbReference type="PROSITE" id="PS50893">
    <property type="entry name" value="ABC_TRANSPORTER_2"/>
    <property type="match status" value="1"/>
</dbReference>
<comment type="similarity">
    <text evidence="1">Belongs to the ABC transporter superfamily.</text>
</comment>
<dbReference type="SUPFAM" id="SSF52540">
    <property type="entry name" value="P-loop containing nucleoside triphosphate hydrolases"/>
    <property type="match status" value="2"/>
</dbReference>
<name>A0AAN6GI32_9BASI</name>
<dbReference type="AlphaFoldDB" id="A0AAN6GI32"/>
<keyword evidence="2" id="KW-0813">Transport</keyword>
<dbReference type="Proteomes" id="UP001176521">
    <property type="component" value="Unassembled WGS sequence"/>
</dbReference>
<dbReference type="SMART" id="SM00382">
    <property type="entry name" value="AAA"/>
    <property type="match status" value="1"/>
</dbReference>
<dbReference type="PANTHER" id="PTHR43117">
    <property type="entry name" value="OSMOPROTECTANT IMPORT ATP-BINDING PROTEIN OSMV"/>
    <property type="match status" value="1"/>
</dbReference>
<feature type="region of interest" description="Disordered" evidence="5">
    <location>
        <begin position="1"/>
        <end position="56"/>
    </location>
</feature>
<dbReference type="Pfam" id="PF00005">
    <property type="entry name" value="ABC_tran"/>
    <property type="match status" value="1"/>
</dbReference>
<evidence type="ECO:0000256" key="4">
    <source>
        <dbReference type="ARBA" id="ARBA00022840"/>
    </source>
</evidence>
<evidence type="ECO:0000313" key="8">
    <source>
        <dbReference type="Proteomes" id="UP001176521"/>
    </source>
</evidence>
<proteinExistence type="inferred from homology"/>
<keyword evidence="8" id="KW-1185">Reference proteome</keyword>
<dbReference type="GO" id="GO:0016887">
    <property type="term" value="F:ATP hydrolysis activity"/>
    <property type="evidence" value="ECO:0007669"/>
    <property type="project" value="InterPro"/>
</dbReference>
<comment type="caution">
    <text evidence="7">The sequence shown here is derived from an EMBL/GenBank/DDBJ whole genome shotgun (WGS) entry which is preliminary data.</text>
</comment>
<gene>
    <name evidence="7" type="ORF">OC842_000506</name>
</gene>
<dbReference type="EMBL" id="JAPDMQ010000014">
    <property type="protein sequence ID" value="KAK0540392.1"/>
    <property type="molecule type" value="Genomic_DNA"/>
</dbReference>
<evidence type="ECO:0000256" key="1">
    <source>
        <dbReference type="ARBA" id="ARBA00005417"/>
    </source>
</evidence>
<feature type="compositionally biased region" description="Low complexity" evidence="5">
    <location>
        <begin position="413"/>
        <end position="426"/>
    </location>
</feature>
<feature type="region of interest" description="Disordered" evidence="5">
    <location>
        <begin position="404"/>
        <end position="437"/>
    </location>
</feature>
<reference evidence="7" key="1">
    <citation type="journal article" date="2023" name="PhytoFront">
        <title>Draft Genome Resources of Seven Strains of Tilletia horrida, Causal Agent of Kernel Smut of Rice.</title>
        <authorList>
            <person name="Khanal S."/>
            <person name="Antony Babu S."/>
            <person name="Zhou X.G."/>
        </authorList>
    </citation>
    <scope>NUCLEOTIDE SEQUENCE</scope>
    <source>
        <strain evidence="7">TX3</strain>
    </source>
</reference>
<keyword evidence="3" id="KW-0547">Nucleotide-binding</keyword>
<feature type="compositionally biased region" description="Polar residues" evidence="5">
    <location>
        <begin position="428"/>
        <end position="437"/>
    </location>
</feature>